<comment type="caution">
    <text evidence="3">The sequence shown here is derived from an EMBL/GenBank/DDBJ whole genome shotgun (WGS) entry which is preliminary data.</text>
</comment>
<name>A0A6A2XNP2_HIBSY</name>
<feature type="domain" description="AB hydrolase-1" evidence="2">
    <location>
        <begin position="80"/>
        <end position="317"/>
    </location>
</feature>
<dbReference type="InterPro" id="IPR000639">
    <property type="entry name" value="Epox_hydrolase-like"/>
</dbReference>
<organism evidence="3 4">
    <name type="scientific">Hibiscus syriacus</name>
    <name type="common">Rose of Sharon</name>
    <dbReference type="NCBI Taxonomy" id="106335"/>
    <lineage>
        <taxon>Eukaryota</taxon>
        <taxon>Viridiplantae</taxon>
        <taxon>Streptophyta</taxon>
        <taxon>Embryophyta</taxon>
        <taxon>Tracheophyta</taxon>
        <taxon>Spermatophyta</taxon>
        <taxon>Magnoliopsida</taxon>
        <taxon>eudicotyledons</taxon>
        <taxon>Gunneridae</taxon>
        <taxon>Pentapetalae</taxon>
        <taxon>rosids</taxon>
        <taxon>malvids</taxon>
        <taxon>Malvales</taxon>
        <taxon>Malvaceae</taxon>
        <taxon>Malvoideae</taxon>
        <taxon>Hibiscus</taxon>
    </lineage>
</organism>
<dbReference type="SUPFAM" id="SSF53474">
    <property type="entry name" value="alpha/beta-Hydrolases"/>
    <property type="match status" value="1"/>
</dbReference>
<accession>A0A6A2XNP2</accession>
<dbReference type="PANTHER" id="PTHR43139">
    <property type="entry name" value="SI:DKEY-122A22.2"/>
    <property type="match status" value="1"/>
</dbReference>
<gene>
    <name evidence="3" type="ORF">F3Y22_tig00117026pilonHSYRG00020</name>
</gene>
<dbReference type="OrthoDB" id="6431331at2759"/>
<feature type="transmembrane region" description="Helical" evidence="1">
    <location>
        <begin position="6"/>
        <end position="29"/>
    </location>
</feature>
<keyword evidence="1" id="KW-1133">Transmembrane helix</keyword>
<dbReference type="GO" id="GO:0003824">
    <property type="term" value="F:catalytic activity"/>
    <property type="evidence" value="ECO:0007669"/>
    <property type="project" value="InterPro"/>
</dbReference>
<evidence type="ECO:0000313" key="4">
    <source>
        <dbReference type="Proteomes" id="UP000436088"/>
    </source>
</evidence>
<protein>
    <submittedName>
        <fullName evidence="3">Detected protein of confused Function</fullName>
    </submittedName>
</protein>
<evidence type="ECO:0000259" key="2">
    <source>
        <dbReference type="Pfam" id="PF12697"/>
    </source>
</evidence>
<reference evidence="3" key="1">
    <citation type="submission" date="2019-09" db="EMBL/GenBank/DDBJ databases">
        <title>Draft genome information of white flower Hibiscus syriacus.</title>
        <authorList>
            <person name="Kim Y.-M."/>
        </authorList>
    </citation>
    <scope>NUCLEOTIDE SEQUENCE [LARGE SCALE GENOMIC DNA]</scope>
    <source>
        <strain evidence="3">YM2019G1</strain>
    </source>
</reference>
<dbReference type="EMBL" id="VEPZ02001778">
    <property type="protein sequence ID" value="KAE8655474.1"/>
    <property type="molecule type" value="Genomic_DNA"/>
</dbReference>
<dbReference type="PRINTS" id="PR00111">
    <property type="entry name" value="ABHYDROLASE"/>
</dbReference>
<keyword evidence="4" id="KW-1185">Reference proteome</keyword>
<evidence type="ECO:0000313" key="3">
    <source>
        <dbReference type="EMBL" id="KAE8655474.1"/>
    </source>
</evidence>
<dbReference type="Pfam" id="PF12697">
    <property type="entry name" value="Abhydrolase_6"/>
    <property type="match status" value="1"/>
</dbReference>
<keyword evidence="1" id="KW-0812">Transmembrane</keyword>
<dbReference type="InterPro" id="IPR052370">
    <property type="entry name" value="Meta-cleavage_hydrolase"/>
</dbReference>
<evidence type="ECO:0000256" key="1">
    <source>
        <dbReference type="SAM" id="Phobius"/>
    </source>
</evidence>
<dbReference type="InterPro" id="IPR000073">
    <property type="entry name" value="AB_hydrolase_1"/>
</dbReference>
<dbReference type="PANTHER" id="PTHR43139:SF37">
    <property type="entry name" value="ALPHA_BETA-HYDROLASES SUPERFAMILY PROTEIN"/>
    <property type="match status" value="1"/>
</dbReference>
<dbReference type="InterPro" id="IPR029058">
    <property type="entry name" value="AB_hydrolase_fold"/>
</dbReference>
<dbReference type="Gene3D" id="3.40.50.1820">
    <property type="entry name" value="alpha/beta hydrolase"/>
    <property type="match status" value="1"/>
</dbReference>
<dbReference type="AlphaFoldDB" id="A0A6A2XNP2"/>
<sequence length="326" mass="37572">MESKNLWQLISFYLSTTLTLLRNLVLHILTFNQSIVKFMDSILSLYFRSCHLSPVALDLDDQTTLHFWVTNHRRFDQPTLVMVHGYGGNPLWQFIYQVGPLSRRFNLFIPDLLFFGRSYSKSPLRSDLFQAKCLLNGLGKLGVDRFSVYAISYGGFVAYRMAEMRPDAVERMVIMSSGLLYSDEQRTAQLTEIGRHPSEILVPKKPDDLRLLVKLSMCKENALNWVPDFFIRQFITLMYDHCRKEKVELANYLVEKKADTNLPAIPQEMLIIWGEHDKVFPIELAFKLQRHLGSSSRLEIIKSAGHAANMESPDEINKLVVSFVSS</sequence>
<keyword evidence="1" id="KW-0472">Membrane</keyword>
<dbReference type="Proteomes" id="UP000436088">
    <property type="component" value="Unassembled WGS sequence"/>
</dbReference>
<proteinExistence type="predicted"/>
<dbReference type="PRINTS" id="PR00412">
    <property type="entry name" value="EPOXHYDRLASE"/>
</dbReference>